<gene>
    <name evidence="11" type="primary">hisC</name>
    <name evidence="13" type="ORF">GWK36_01940</name>
</gene>
<comment type="subunit">
    <text evidence="4 11">Homodimer.</text>
</comment>
<evidence type="ECO:0000256" key="8">
    <source>
        <dbReference type="ARBA" id="ARBA00022898"/>
    </source>
</evidence>
<dbReference type="Proteomes" id="UP000502699">
    <property type="component" value="Chromosome"/>
</dbReference>
<evidence type="ECO:0000256" key="6">
    <source>
        <dbReference type="ARBA" id="ARBA00022605"/>
    </source>
</evidence>
<dbReference type="SUPFAM" id="SSF53383">
    <property type="entry name" value="PLP-dependent transferases"/>
    <property type="match status" value="1"/>
</dbReference>
<dbReference type="InterPro" id="IPR005861">
    <property type="entry name" value="HisP_aminotrans"/>
</dbReference>
<evidence type="ECO:0000259" key="12">
    <source>
        <dbReference type="Pfam" id="PF00155"/>
    </source>
</evidence>
<evidence type="ECO:0000313" key="14">
    <source>
        <dbReference type="Proteomes" id="UP000502699"/>
    </source>
</evidence>
<feature type="modified residue" description="N6-(pyridoxal phosphate)lysine" evidence="11">
    <location>
        <position position="218"/>
    </location>
</feature>
<dbReference type="GO" id="GO:0030170">
    <property type="term" value="F:pyridoxal phosphate binding"/>
    <property type="evidence" value="ECO:0007669"/>
    <property type="project" value="InterPro"/>
</dbReference>
<keyword evidence="6 11" id="KW-0028">Amino-acid biosynthesis</keyword>
<dbReference type="InterPro" id="IPR015422">
    <property type="entry name" value="PyrdxlP-dep_Trfase_small"/>
</dbReference>
<comment type="similarity">
    <text evidence="3 11">Belongs to the class-II pyridoxal-phosphate-dependent aminotransferase family. Histidinol-phosphate aminotransferase subfamily.</text>
</comment>
<keyword evidence="8 11" id="KW-0663">Pyridoxal phosphate</keyword>
<dbReference type="EMBL" id="CP048029">
    <property type="protein sequence ID" value="QIK36964.1"/>
    <property type="molecule type" value="Genomic_DNA"/>
</dbReference>
<dbReference type="HAMAP" id="MF_01023">
    <property type="entry name" value="HisC_aminotrans_2"/>
    <property type="match status" value="1"/>
</dbReference>
<dbReference type="GO" id="GO:0004400">
    <property type="term" value="F:histidinol-phosphate transaminase activity"/>
    <property type="evidence" value="ECO:0007669"/>
    <property type="project" value="UniProtKB-UniRule"/>
</dbReference>
<dbReference type="PANTHER" id="PTHR42885:SF2">
    <property type="entry name" value="HISTIDINOL-PHOSPHATE AMINOTRANSFERASE"/>
    <property type="match status" value="1"/>
</dbReference>
<sequence length="358" mass="39251">MSARLQDIIRPEIAALSAYAVPDARGLIKLDAMENPYPLPESLRDPWLAVLKDLALNRYPDPRAPELASMLRESMGIPSEAGLVLGNGSDELIQMLALAVARPGGKILAVEPSFVMYRLIARFAGLDYLGIPLKADDFALDLEAVLAAIERERPLIVYLAYPNNPSGNRFAAEDLVQIIESAPGLVVIDEAYAPFTDASFLGLVGDWDNLLVLRTLSKMGLAGIRLGYLVGPAAWIAEIDKVRLPYNINVLSQATASFALRHKSVFDEQARLIREERQRLYQGLKQLPGLQPYPSEANFILVRVSPSQADRFFARLYDAGILVKNLDGTHPLLADCLRITVGTPEENARVLQALAGLL</sequence>
<protein>
    <recommendedName>
        <fullName evidence="11">Histidinol-phosphate aminotransferase</fullName>
        <ecNumber evidence="11">2.6.1.9</ecNumber>
    </recommendedName>
    <alternativeName>
        <fullName evidence="11">Imidazole acetol-phosphate transaminase</fullName>
    </alternativeName>
</protein>
<organism evidence="13 14">
    <name type="scientific">Caldichromatium japonicum</name>
    <dbReference type="NCBI Taxonomy" id="2699430"/>
    <lineage>
        <taxon>Bacteria</taxon>
        <taxon>Pseudomonadati</taxon>
        <taxon>Pseudomonadota</taxon>
        <taxon>Gammaproteobacteria</taxon>
        <taxon>Chromatiales</taxon>
        <taxon>Chromatiaceae</taxon>
        <taxon>Caldichromatium</taxon>
    </lineage>
</organism>
<evidence type="ECO:0000256" key="3">
    <source>
        <dbReference type="ARBA" id="ARBA00007970"/>
    </source>
</evidence>
<dbReference type="Gene3D" id="3.90.1150.10">
    <property type="entry name" value="Aspartate Aminotransferase, domain 1"/>
    <property type="match status" value="1"/>
</dbReference>
<name>A0A6G7VAF9_9GAMM</name>
<dbReference type="KEGG" id="cjap:GWK36_01940"/>
<dbReference type="AlphaFoldDB" id="A0A6G7VAF9"/>
<dbReference type="NCBIfam" id="TIGR01141">
    <property type="entry name" value="hisC"/>
    <property type="match status" value="1"/>
</dbReference>
<evidence type="ECO:0000256" key="2">
    <source>
        <dbReference type="ARBA" id="ARBA00005011"/>
    </source>
</evidence>
<evidence type="ECO:0000256" key="5">
    <source>
        <dbReference type="ARBA" id="ARBA00022576"/>
    </source>
</evidence>
<reference evidence="14" key="1">
    <citation type="submission" date="2020-01" db="EMBL/GenBank/DDBJ databases">
        <title>Caldichromatium gen. nov., sp. nov., a thermophilic purple sulfur bacterium member of the family Chromatiaceae isolated from Nakabusa hot spring, Japan.</title>
        <authorList>
            <person name="Saini M.K."/>
            <person name="Hanada S."/>
            <person name="Tank M."/>
        </authorList>
    </citation>
    <scope>NUCLEOTIDE SEQUENCE [LARGE SCALE GENOMIC DNA]</scope>
    <source>
        <strain evidence="14">No.7</strain>
    </source>
</reference>
<evidence type="ECO:0000256" key="9">
    <source>
        <dbReference type="ARBA" id="ARBA00023102"/>
    </source>
</evidence>
<comment type="cofactor">
    <cofactor evidence="1 11">
        <name>pyridoxal 5'-phosphate</name>
        <dbReference type="ChEBI" id="CHEBI:597326"/>
    </cofactor>
</comment>
<evidence type="ECO:0000313" key="13">
    <source>
        <dbReference type="EMBL" id="QIK36964.1"/>
    </source>
</evidence>
<keyword evidence="7 11" id="KW-0808">Transferase</keyword>
<keyword evidence="14" id="KW-1185">Reference proteome</keyword>
<dbReference type="InterPro" id="IPR004839">
    <property type="entry name" value="Aminotransferase_I/II_large"/>
</dbReference>
<evidence type="ECO:0000256" key="11">
    <source>
        <dbReference type="HAMAP-Rule" id="MF_01023"/>
    </source>
</evidence>
<dbReference type="InterPro" id="IPR015424">
    <property type="entry name" value="PyrdxlP-dep_Trfase"/>
</dbReference>
<evidence type="ECO:0000256" key="10">
    <source>
        <dbReference type="ARBA" id="ARBA00047481"/>
    </source>
</evidence>
<dbReference type="RefSeq" id="WP_166269615.1">
    <property type="nucleotide sequence ID" value="NZ_CP048029.1"/>
</dbReference>
<feature type="domain" description="Aminotransferase class I/classII large" evidence="12">
    <location>
        <begin position="27"/>
        <end position="354"/>
    </location>
</feature>
<dbReference type="PANTHER" id="PTHR42885">
    <property type="entry name" value="HISTIDINOL-PHOSPHATE AMINOTRANSFERASE-RELATED"/>
    <property type="match status" value="1"/>
</dbReference>
<keyword evidence="9 11" id="KW-0368">Histidine biosynthesis</keyword>
<comment type="pathway">
    <text evidence="2 11">Amino-acid biosynthesis; L-histidine biosynthesis; L-histidine from 5-phospho-alpha-D-ribose 1-diphosphate: step 7/9.</text>
</comment>
<comment type="catalytic activity">
    <reaction evidence="10 11">
        <text>L-histidinol phosphate + 2-oxoglutarate = 3-(imidazol-4-yl)-2-oxopropyl phosphate + L-glutamate</text>
        <dbReference type="Rhea" id="RHEA:23744"/>
        <dbReference type="ChEBI" id="CHEBI:16810"/>
        <dbReference type="ChEBI" id="CHEBI:29985"/>
        <dbReference type="ChEBI" id="CHEBI:57766"/>
        <dbReference type="ChEBI" id="CHEBI:57980"/>
        <dbReference type="EC" id="2.6.1.9"/>
    </reaction>
</comment>
<keyword evidence="5 11" id="KW-0032">Aminotransferase</keyword>
<accession>A0A6G7VAF9</accession>
<proteinExistence type="inferred from homology"/>
<evidence type="ECO:0000256" key="1">
    <source>
        <dbReference type="ARBA" id="ARBA00001933"/>
    </source>
</evidence>
<evidence type="ECO:0000256" key="7">
    <source>
        <dbReference type="ARBA" id="ARBA00022679"/>
    </source>
</evidence>
<dbReference type="GO" id="GO:0000105">
    <property type="term" value="P:L-histidine biosynthetic process"/>
    <property type="evidence" value="ECO:0007669"/>
    <property type="project" value="UniProtKB-UniRule"/>
</dbReference>
<evidence type="ECO:0000256" key="4">
    <source>
        <dbReference type="ARBA" id="ARBA00011738"/>
    </source>
</evidence>
<dbReference type="CDD" id="cd00609">
    <property type="entry name" value="AAT_like"/>
    <property type="match status" value="1"/>
</dbReference>
<dbReference type="EC" id="2.6.1.9" evidence="11"/>
<dbReference type="Pfam" id="PF00155">
    <property type="entry name" value="Aminotran_1_2"/>
    <property type="match status" value="1"/>
</dbReference>
<dbReference type="Gene3D" id="3.40.640.10">
    <property type="entry name" value="Type I PLP-dependent aspartate aminotransferase-like (Major domain)"/>
    <property type="match status" value="1"/>
</dbReference>
<dbReference type="InterPro" id="IPR015421">
    <property type="entry name" value="PyrdxlP-dep_Trfase_major"/>
</dbReference>
<dbReference type="UniPathway" id="UPA00031">
    <property type="reaction ID" value="UER00012"/>
</dbReference>